<gene>
    <name evidence="5" type="ORF">OF365_00220</name>
</gene>
<dbReference type="Proteomes" id="UP001207252">
    <property type="component" value="Unassembled WGS sequence"/>
</dbReference>
<dbReference type="InterPro" id="IPR036388">
    <property type="entry name" value="WH-like_DNA-bd_sf"/>
</dbReference>
<feature type="domain" description="HTH gntR-type" evidence="4">
    <location>
        <begin position="1"/>
        <end position="69"/>
    </location>
</feature>
<keyword evidence="3" id="KW-0804">Transcription</keyword>
<comment type="caution">
    <text evidence="5">The sequence shown here is derived from an EMBL/GenBank/DDBJ whole genome shotgun (WGS) entry which is preliminary data.</text>
</comment>
<evidence type="ECO:0000313" key="6">
    <source>
        <dbReference type="Proteomes" id="UP001207252"/>
    </source>
</evidence>
<keyword evidence="2" id="KW-0238">DNA-binding</keyword>
<sequence length="224" mass="26163">MTNKSYILRYILYKIAVGEYALNANIPSEHSLAEYLSSSRITIHNALETLKSNCLLKSVKGSGYYVDMSIDAYLNYPLAHLYTRTSDIKVKKMDFSDFVFNGRKFNYGYQLTFLQKQKILCTHYVFSCQKIYWKLKNHEWNLARSYILSGIDDFFSVKSLILPNFNEVQHQSSYAFLCPLIVDELLRSVVAIHEYDNIKEEIQLLTVTKFPSKNFLLRDKKKVS</sequence>
<organism evidence="5 6">
    <name type="scientific">Ureaplasma zalophigenitalium</name>
    <dbReference type="NCBI Taxonomy" id="907723"/>
    <lineage>
        <taxon>Bacteria</taxon>
        <taxon>Bacillati</taxon>
        <taxon>Mycoplasmatota</taxon>
        <taxon>Mycoplasmoidales</taxon>
        <taxon>Mycoplasmoidaceae</taxon>
        <taxon>Ureaplasma</taxon>
    </lineage>
</organism>
<reference evidence="5 6" key="1">
    <citation type="journal article" date="2020" name="Int. J. Syst. Evol. Microbiol.">
        <title>Ureaplasma miroungigenitalium sp. nov. isolated from northern elephant seals (Mirounga angustirostris) and Ureaplasma zalophigenitalium sp. nov. isolated from California sea lions (Zalophus californianus).</title>
        <authorList>
            <person name="Volokhov D.V."/>
            <person name="Gulland F.M."/>
            <person name="Gao Y."/>
            <person name="Chizhikov V.E."/>
        </authorList>
    </citation>
    <scope>NUCLEOTIDE SEQUENCE [LARGE SCALE GENOMIC DNA]</scope>
    <source>
        <strain evidence="5 6">CSL7644-GEN</strain>
    </source>
</reference>
<keyword evidence="6" id="KW-1185">Reference proteome</keyword>
<dbReference type="SMART" id="SM00345">
    <property type="entry name" value="HTH_GNTR"/>
    <property type="match status" value="1"/>
</dbReference>
<dbReference type="Pfam" id="PF00392">
    <property type="entry name" value="GntR"/>
    <property type="match status" value="1"/>
</dbReference>
<evidence type="ECO:0000256" key="2">
    <source>
        <dbReference type="ARBA" id="ARBA00023125"/>
    </source>
</evidence>
<dbReference type="SUPFAM" id="SSF46785">
    <property type="entry name" value="Winged helix' DNA-binding domain"/>
    <property type="match status" value="1"/>
</dbReference>
<dbReference type="EMBL" id="JAOXHJ010000001">
    <property type="protein sequence ID" value="MCV3753816.1"/>
    <property type="molecule type" value="Genomic_DNA"/>
</dbReference>
<evidence type="ECO:0000259" key="4">
    <source>
        <dbReference type="PROSITE" id="PS50949"/>
    </source>
</evidence>
<proteinExistence type="predicted"/>
<evidence type="ECO:0000256" key="1">
    <source>
        <dbReference type="ARBA" id="ARBA00023015"/>
    </source>
</evidence>
<dbReference type="Gene3D" id="1.10.10.10">
    <property type="entry name" value="Winged helix-like DNA-binding domain superfamily/Winged helix DNA-binding domain"/>
    <property type="match status" value="1"/>
</dbReference>
<dbReference type="InterPro" id="IPR000524">
    <property type="entry name" value="Tscrpt_reg_HTH_GntR"/>
</dbReference>
<protein>
    <submittedName>
        <fullName evidence="5">GntR family transcriptional regulator</fullName>
    </submittedName>
</protein>
<dbReference type="InterPro" id="IPR036390">
    <property type="entry name" value="WH_DNA-bd_sf"/>
</dbReference>
<evidence type="ECO:0000256" key="3">
    <source>
        <dbReference type="ARBA" id="ARBA00023163"/>
    </source>
</evidence>
<dbReference type="RefSeq" id="WP_263817619.1">
    <property type="nucleotide sequence ID" value="NZ_JAOXHJ010000001.1"/>
</dbReference>
<name>A0ABT3BNJ9_9BACT</name>
<evidence type="ECO:0000313" key="5">
    <source>
        <dbReference type="EMBL" id="MCV3753816.1"/>
    </source>
</evidence>
<keyword evidence="1" id="KW-0805">Transcription regulation</keyword>
<accession>A0ABT3BNJ9</accession>
<dbReference type="PROSITE" id="PS50949">
    <property type="entry name" value="HTH_GNTR"/>
    <property type="match status" value="1"/>
</dbReference>